<reference evidence="1 2" key="1">
    <citation type="submission" date="2018-08" db="EMBL/GenBank/DDBJ databases">
        <title>Recombination of ecologically and evolutionarily significant loci maintains genetic cohesion in the Pseudomonas syringae species complex.</title>
        <authorList>
            <person name="Dillon M."/>
            <person name="Thakur S."/>
            <person name="Almeida R.N.D."/>
            <person name="Weir B.S."/>
            <person name="Guttman D.S."/>
        </authorList>
    </citation>
    <scope>NUCLEOTIDE SEQUENCE [LARGE SCALE GENOMIC DNA]</scope>
    <source>
        <strain evidence="1 2">ICMP 3706</strain>
    </source>
</reference>
<evidence type="ECO:0000313" key="2">
    <source>
        <dbReference type="Proteomes" id="UP000281604"/>
    </source>
</evidence>
<protein>
    <submittedName>
        <fullName evidence="1">Uncharacterized protein</fullName>
    </submittedName>
</protein>
<dbReference type="AlphaFoldDB" id="A0A3M4AZQ8"/>
<proteinExistence type="predicted"/>
<evidence type="ECO:0000313" key="1">
    <source>
        <dbReference type="EMBL" id="RMP11734.1"/>
    </source>
</evidence>
<name>A0A3M4AZQ8_9PSED</name>
<dbReference type="Proteomes" id="UP000281604">
    <property type="component" value="Unassembled WGS sequence"/>
</dbReference>
<comment type="caution">
    <text evidence="1">The sequence shown here is derived from an EMBL/GenBank/DDBJ whole genome shotgun (WGS) entry which is preliminary data.</text>
</comment>
<sequence>MEKFRLFSVRMSGMGFDAAPVGTLQGPARQSLRFFTGEIRVPTAHDRSSDRSTIKVMRFFFIEKNG</sequence>
<dbReference type="EMBL" id="RBQE01000118">
    <property type="protein sequence ID" value="RMP11734.1"/>
    <property type="molecule type" value="Genomic_DNA"/>
</dbReference>
<organism evidence="1 2">
    <name type="scientific">Pseudomonas syringae pv. persicae</name>
    <dbReference type="NCBI Taxonomy" id="237306"/>
    <lineage>
        <taxon>Bacteria</taxon>
        <taxon>Pseudomonadati</taxon>
        <taxon>Pseudomonadota</taxon>
        <taxon>Gammaproteobacteria</taxon>
        <taxon>Pseudomonadales</taxon>
        <taxon>Pseudomonadaceae</taxon>
        <taxon>Pseudomonas</taxon>
    </lineage>
</organism>
<gene>
    <name evidence="1" type="ORF">ALQ30_101023</name>
</gene>
<accession>A0A3M4AZQ8</accession>